<dbReference type="Gene3D" id="3.40.50.1820">
    <property type="entry name" value="alpha/beta hydrolase"/>
    <property type="match status" value="1"/>
</dbReference>
<feature type="signal peptide" evidence="3">
    <location>
        <begin position="1"/>
        <end position="24"/>
    </location>
</feature>
<dbReference type="GO" id="GO:0006508">
    <property type="term" value="P:proteolysis"/>
    <property type="evidence" value="ECO:0007669"/>
    <property type="project" value="InterPro"/>
</dbReference>
<dbReference type="InterPro" id="IPR029058">
    <property type="entry name" value="AB_hydrolase_fold"/>
</dbReference>
<gene>
    <name evidence="5" type="ORF">E5225_16125</name>
</gene>
<dbReference type="InterPro" id="IPR050955">
    <property type="entry name" value="Plant_Biomass_Hydrol_Est"/>
</dbReference>
<dbReference type="EMBL" id="CP039291">
    <property type="protein sequence ID" value="QCB94859.1"/>
    <property type="molecule type" value="Genomic_DNA"/>
</dbReference>
<dbReference type="PANTHER" id="PTHR43037">
    <property type="entry name" value="UNNAMED PRODUCT-RELATED"/>
    <property type="match status" value="1"/>
</dbReference>
<evidence type="ECO:0000256" key="3">
    <source>
        <dbReference type="SAM" id="SignalP"/>
    </source>
</evidence>
<proteinExistence type="predicted"/>
<evidence type="ECO:0000256" key="2">
    <source>
        <dbReference type="SAM" id="MobiDB-lite"/>
    </source>
</evidence>
<feature type="domain" description="Peptidase S9 prolyl oligopeptidase catalytic" evidence="4">
    <location>
        <begin position="164"/>
        <end position="238"/>
    </location>
</feature>
<accession>A0A4P7SKN4</accession>
<dbReference type="Proteomes" id="UP000296469">
    <property type="component" value="Chromosome"/>
</dbReference>
<keyword evidence="6" id="KW-1185">Reference proteome</keyword>
<dbReference type="PROSITE" id="PS51257">
    <property type="entry name" value="PROKAR_LIPOPROTEIN"/>
    <property type="match status" value="1"/>
</dbReference>
<evidence type="ECO:0000259" key="4">
    <source>
        <dbReference type="Pfam" id="PF00326"/>
    </source>
</evidence>
<feature type="region of interest" description="Disordered" evidence="2">
    <location>
        <begin position="26"/>
        <end position="68"/>
    </location>
</feature>
<dbReference type="KEGG" id="celz:E5225_16125"/>
<feature type="compositionally biased region" description="Low complexity" evidence="2">
    <location>
        <begin position="26"/>
        <end position="61"/>
    </location>
</feature>
<dbReference type="PANTHER" id="PTHR43037:SF1">
    <property type="entry name" value="BLL1128 PROTEIN"/>
    <property type="match status" value="1"/>
</dbReference>
<dbReference type="OrthoDB" id="9764953at2"/>
<organism evidence="5 6">
    <name type="scientific">Cellulomonas shaoxiangyii</name>
    <dbReference type="NCBI Taxonomy" id="2566013"/>
    <lineage>
        <taxon>Bacteria</taxon>
        <taxon>Bacillati</taxon>
        <taxon>Actinomycetota</taxon>
        <taxon>Actinomycetes</taxon>
        <taxon>Micrococcales</taxon>
        <taxon>Cellulomonadaceae</taxon>
        <taxon>Cellulomonas</taxon>
    </lineage>
</organism>
<sequence>MGANRGRTGIRACLVAAAALAVGACGTGTTEPTATSSSTTTTPTGSASPSATSSASGTATGDAVASPSLESLQEQVVDQFEPMEYDDAEAGLTIRYHLFLPEGYDGDESYPMVVFISDSSRVGDDVGAPLADYGALIWASEQQQARQPTLVLVPQYPEVIIDDLDGHTVSDYVDMTAGLIRAVQEDYEVDSDRIYGTGQSMGAMTVMYLAAQQPDLFAAELLVSGQWDTADLQGLTEETFVYVAAGGDERATRGQDDVEAMLDEANVPFGTATWDATWSPTRLEEAADELLADDDRIYFVTFEAGTVLEAGGSDDGRTSEHMASFQPAYEIAALRDWLVEQED</sequence>
<keyword evidence="1 3" id="KW-0732">Signal</keyword>
<feature type="chain" id="PRO_5039099021" evidence="3">
    <location>
        <begin position="25"/>
        <end position="343"/>
    </location>
</feature>
<dbReference type="SUPFAM" id="SSF53474">
    <property type="entry name" value="alpha/beta-Hydrolases"/>
    <property type="match status" value="1"/>
</dbReference>
<evidence type="ECO:0000313" key="5">
    <source>
        <dbReference type="EMBL" id="QCB94859.1"/>
    </source>
</evidence>
<dbReference type="Pfam" id="PF00326">
    <property type="entry name" value="Peptidase_S9"/>
    <property type="match status" value="1"/>
</dbReference>
<dbReference type="InterPro" id="IPR001375">
    <property type="entry name" value="Peptidase_S9_cat"/>
</dbReference>
<reference evidence="5 6" key="1">
    <citation type="submission" date="2019-04" db="EMBL/GenBank/DDBJ databases">
        <title>Isolation and identification of Cellulomonas shaoxiangyii sp. Nov. isolated from feces of the Tibetan antelopes (Pantholops hodgsonii) in the Qinghai-Tibet plateau of China.</title>
        <authorList>
            <person name="Tian Z."/>
        </authorList>
    </citation>
    <scope>NUCLEOTIDE SEQUENCE [LARGE SCALE GENOMIC DNA]</scope>
    <source>
        <strain evidence="5 6">Z28</strain>
    </source>
</reference>
<evidence type="ECO:0000313" key="6">
    <source>
        <dbReference type="Proteomes" id="UP000296469"/>
    </source>
</evidence>
<evidence type="ECO:0000256" key="1">
    <source>
        <dbReference type="ARBA" id="ARBA00022729"/>
    </source>
</evidence>
<name>A0A4P7SKN4_9CELL</name>
<protein>
    <submittedName>
        <fullName evidence="5">Esterase</fullName>
    </submittedName>
</protein>
<dbReference type="AlphaFoldDB" id="A0A4P7SKN4"/>
<dbReference type="GO" id="GO:0008236">
    <property type="term" value="F:serine-type peptidase activity"/>
    <property type="evidence" value="ECO:0007669"/>
    <property type="project" value="InterPro"/>
</dbReference>